<dbReference type="InterPro" id="IPR053022">
    <property type="entry name" value="Chloroplast_translocon_comp"/>
</dbReference>
<dbReference type="PANTHER" id="PTHR34457:SF3">
    <property type="entry name" value="PROTEIN TIC236, CHLOROPLASTIC"/>
    <property type="match status" value="1"/>
</dbReference>
<comment type="caution">
    <text evidence="1">The sequence shown here is derived from an EMBL/GenBank/DDBJ whole genome shotgun (WGS) entry which is preliminary data.</text>
</comment>
<reference evidence="1" key="2">
    <citation type="journal article" date="2024" name="Plant">
        <title>Genomic evolution and insights into agronomic trait innovations of Sesamum species.</title>
        <authorList>
            <person name="Miao H."/>
            <person name="Wang L."/>
            <person name="Qu L."/>
            <person name="Liu H."/>
            <person name="Sun Y."/>
            <person name="Le M."/>
            <person name="Wang Q."/>
            <person name="Wei S."/>
            <person name="Zheng Y."/>
            <person name="Lin W."/>
            <person name="Duan Y."/>
            <person name="Cao H."/>
            <person name="Xiong S."/>
            <person name="Wang X."/>
            <person name="Wei L."/>
            <person name="Li C."/>
            <person name="Ma Q."/>
            <person name="Ju M."/>
            <person name="Zhao R."/>
            <person name="Li G."/>
            <person name="Mu C."/>
            <person name="Tian Q."/>
            <person name="Mei H."/>
            <person name="Zhang T."/>
            <person name="Gao T."/>
            <person name="Zhang H."/>
        </authorList>
    </citation>
    <scope>NUCLEOTIDE SEQUENCE</scope>
    <source>
        <strain evidence="1">G02</strain>
    </source>
</reference>
<feature type="non-terminal residue" evidence="1">
    <location>
        <position position="77"/>
    </location>
</feature>
<dbReference type="AlphaFoldDB" id="A0AAW2MG10"/>
<name>A0AAW2MG10_SESRA</name>
<dbReference type="EMBL" id="JACGWJ010000022">
    <property type="protein sequence ID" value="KAL0330290.1"/>
    <property type="molecule type" value="Genomic_DNA"/>
</dbReference>
<reference evidence="1" key="1">
    <citation type="submission" date="2020-06" db="EMBL/GenBank/DDBJ databases">
        <authorList>
            <person name="Li T."/>
            <person name="Hu X."/>
            <person name="Zhang T."/>
            <person name="Song X."/>
            <person name="Zhang H."/>
            <person name="Dai N."/>
            <person name="Sheng W."/>
            <person name="Hou X."/>
            <person name="Wei L."/>
        </authorList>
    </citation>
    <scope>NUCLEOTIDE SEQUENCE</scope>
    <source>
        <strain evidence="1">G02</strain>
        <tissue evidence="1">Leaf</tissue>
    </source>
</reference>
<proteinExistence type="predicted"/>
<dbReference type="PANTHER" id="PTHR34457">
    <property type="entry name" value="EMBRYO DEFECTIVE 2410"/>
    <property type="match status" value="1"/>
</dbReference>
<sequence>MEVATGHVKFQNHYGRVHVQLSGNCKMWRSGMISEDGGWLSSDVYVDIIEQKWHANLKISNLFVPVKYMEDGNSFLH</sequence>
<protein>
    <submittedName>
        <fullName evidence="1">Protein, chloroplastic</fullName>
    </submittedName>
</protein>
<organism evidence="1">
    <name type="scientific">Sesamum radiatum</name>
    <name type="common">Black benniseed</name>
    <dbReference type="NCBI Taxonomy" id="300843"/>
    <lineage>
        <taxon>Eukaryota</taxon>
        <taxon>Viridiplantae</taxon>
        <taxon>Streptophyta</taxon>
        <taxon>Embryophyta</taxon>
        <taxon>Tracheophyta</taxon>
        <taxon>Spermatophyta</taxon>
        <taxon>Magnoliopsida</taxon>
        <taxon>eudicotyledons</taxon>
        <taxon>Gunneridae</taxon>
        <taxon>Pentapetalae</taxon>
        <taxon>asterids</taxon>
        <taxon>lamiids</taxon>
        <taxon>Lamiales</taxon>
        <taxon>Pedaliaceae</taxon>
        <taxon>Sesamum</taxon>
    </lineage>
</organism>
<evidence type="ECO:0000313" key="1">
    <source>
        <dbReference type="EMBL" id="KAL0330290.1"/>
    </source>
</evidence>
<gene>
    <name evidence="1" type="ORF">Sradi_5015700</name>
</gene>
<accession>A0AAW2MG10</accession>